<protein>
    <submittedName>
        <fullName evidence="3">Nucleotide binding oligomerization domain containing 1</fullName>
    </submittedName>
</protein>
<dbReference type="FunFam" id="1.10.533.10:FF:000047">
    <property type="entry name" value="Nucleotide-binding oligomerization domain-containing protein 1"/>
    <property type="match status" value="1"/>
</dbReference>
<sequence>MEGQSCANTEIIQQEPFGSSPPPFLNLLKIHRELLVSKIRNTQCLIDNLIKNEYFSTEDAEIAAQFPTQADKVRKILDLVQSKGEEVSEYFIYILQEVSDAYYELQPWLDEIEFHPSQNIQNKPVVNTDPARDSSSLSC</sequence>
<dbReference type="AlphaFoldDB" id="A0A8C0HB24"/>
<reference evidence="3" key="2">
    <citation type="submission" date="2025-09" db="UniProtKB">
        <authorList>
            <consortium name="Ensembl"/>
        </authorList>
    </citation>
    <scope>IDENTIFICATION</scope>
</reference>
<organism evidence="3 4">
    <name type="scientific">Chelonoidis abingdonii</name>
    <name type="common">Abingdon island giant tortoise</name>
    <name type="synonym">Testudo abingdonii</name>
    <dbReference type="NCBI Taxonomy" id="106734"/>
    <lineage>
        <taxon>Eukaryota</taxon>
        <taxon>Metazoa</taxon>
        <taxon>Chordata</taxon>
        <taxon>Craniata</taxon>
        <taxon>Vertebrata</taxon>
        <taxon>Euteleostomi</taxon>
        <taxon>Archelosauria</taxon>
        <taxon>Testudinata</taxon>
        <taxon>Testudines</taxon>
        <taxon>Cryptodira</taxon>
        <taxon>Durocryptodira</taxon>
        <taxon>Testudinoidea</taxon>
        <taxon>Testudinidae</taxon>
        <taxon>Chelonoidis</taxon>
    </lineage>
</organism>
<proteinExistence type="predicted"/>
<gene>
    <name evidence="3" type="primary">NOD1</name>
</gene>
<dbReference type="InterPro" id="IPR001315">
    <property type="entry name" value="CARD"/>
</dbReference>
<feature type="domain" description="CARD" evidence="2">
    <location>
        <begin position="26"/>
        <end position="97"/>
    </location>
</feature>
<dbReference type="GO" id="GO:0042981">
    <property type="term" value="P:regulation of apoptotic process"/>
    <property type="evidence" value="ECO:0007669"/>
    <property type="project" value="InterPro"/>
</dbReference>
<evidence type="ECO:0000313" key="3">
    <source>
        <dbReference type="Ensembl" id="ENSCABP00000021304.1"/>
    </source>
</evidence>
<name>A0A8C0HB24_CHEAB</name>
<dbReference type="Ensembl" id="ENSCABT00000023334.1">
    <property type="protein sequence ID" value="ENSCABP00000021304.1"/>
    <property type="gene ID" value="ENSCABG00000015616.1"/>
</dbReference>
<dbReference type="CDD" id="cd08324">
    <property type="entry name" value="CARD_NOD1_CARD4"/>
    <property type="match status" value="1"/>
</dbReference>
<dbReference type="InterPro" id="IPR011029">
    <property type="entry name" value="DEATH-like_dom_sf"/>
</dbReference>
<dbReference type="GeneTree" id="ENSGT00940000157845"/>
<accession>A0A8C0HB24</accession>
<feature type="region of interest" description="Disordered" evidence="1">
    <location>
        <begin position="120"/>
        <end position="139"/>
    </location>
</feature>
<evidence type="ECO:0000256" key="1">
    <source>
        <dbReference type="SAM" id="MobiDB-lite"/>
    </source>
</evidence>
<reference evidence="3" key="1">
    <citation type="submission" date="2025-08" db="UniProtKB">
        <authorList>
            <consortium name="Ensembl"/>
        </authorList>
    </citation>
    <scope>IDENTIFICATION</scope>
</reference>
<keyword evidence="4" id="KW-1185">Reference proteome</keyword>
<dbReference type="SUPFAM" id="SSF47986">
    <property type="entry name" value="DEATH domain"/>
    <property type="match status" value="1"/>
</dbReference>
<dbReference type="Gene3D" id="1.10.533.10">
    <property type="entry name" value="Death Domain, Fas"/>
    <property type="match status" value="1"/>
</dbReference>
<dbReference type="Proteomes" id="UP000694404">
    <property type="component" value="Unplaced"/>
</dbReference>
<evidence type="ECO:0000259" key="2">
    <source>
        <dbReference type="PROSITE" id="PS50209"/>
    </source>
</evidence>
<dbReference type="PROSITE" id="PS50209">
    <property type="entry name" value="CARD"/>
    <property type="match status" value="1"/>
</dbReference>
<evidence type="ECO:0000313" key="4">
    <source>
        <dbReference type="Proteomes" id="UP000694404"/>
    </source>
</evidence>
<dbReference type="Pfam" id="PF00619">
    <property type="entry name" value="CARD"/>
    <property type="match status" value="1"/>
</dbReference>